<dbReference type="PANTHER" id="PTHR30603:SF62">
    <property type="entry name" value="RNA POLYMERASE SIGMA FACTOR SIGA"/>
    <property type="match status" value="1"/>
</dbReference>
<dbReference type="InterPro" id="IPR013324">
    <property type="entry name" value="RNA_pol_sigma_r3/r4-like"/>
</dbReference>
<dbReference type="Gene3D" id="1.10.1740.10">
    <property type="match status" value="1"/>
</dbReference>
<keyword evidence="3" id="KW-0238">DNA-binding</keyword>
<dbReference type="InterPro" id="IPR050239">
    <property type="entry name" value="Sigma-70_RNA_pol_init_factors"/>
</dbReference>
<keyword evidence="1" id="KW-0805">Transcription regulation</keyword>
<accession>A0AAX0B0I4</accession>
<dbReference type="Gene3D" id="1.20.140.160">
    <property type="match status" value="1"/>
</dbReference>
<evidence type="ECO:0000313" key="6">
    <source>
        <dbReference type="EMBL" id="NRT88723.1"/>
    </source>
</evidence>
<dbReference type="SUPFAM" id="SSF88946">
    <property type="entry name" value="Sigma2 domain of RNA polymerase sigma factors"/>
    <property type="match status" value="1"/>
</dbReference>
<name>A0AAX0B0I4_CLOBE</name>
<dbReference type="EMBL" id="JABSWW010000001">
    <property type="protein sequence ID" value="NRT88723.1"/>
    <property type="molecule type" value="Genomic_DNA"/>
</dbReference>
<gene>
    <name evidence="6" type="ORF">B0H41_002402</name>
</gene>
<dbReference type="InterPro" id="IPR007630">
    <property type="entry name" value="RNA_pol_sigma70_r4"/>
</dbReference>
<dbReference type="NCBIfam" id="TIGR02937">
    <property type="entry name" value="sigma70-ECF"/>
    <property type="match status" value="1"/>
</dbReference>
<proteinExistence type="predicted"/>
<dbReference type="InterPro" id="IPR007627">
    <property type="entry name" value="RNA_pol_sigma70_r2"/>
</dbReference>
<dbReference type="GO" id="GO:0003677">
    <property type="term" value="F:DNA binding"/>
    <property type="evidence" value="ECO:0007669"/>
    <property type="project" value="UniProtKB-KW"/>
</dbReference>
<evidence type="ECO:0000256" key="2">
    <source>
        <dbReference type="ARBA" id="ARBA00023082"/>
    </source>
</evidence>
<protein>
    <submittedName>
        <fullName evidence="6">RNA polymerase sigma factor (Sigma-70 family)</fullName>
    </submittedName>
</protein>
<dbReference type="SUPFAM" id="SSF88659">
    <property type="entry name" value="Sigma3 and sigma4 domains of RNA polymerase sigma factors"/>
    <property type="match status" value="1"/>
</dbReference>
<dbReference type="Proteomes" id="UP001193748">
    <property type="component" value="Unassembled WGS sequence"/>
</dbReference>
<dbReference type="Pfam" id="PF04542">
    <property type="entry name" value="Sigma70_r2"/>
    <property type="match status" value="1"/>
</dbReference>
<dbReference type="RefSeq" id="WP_173710925.1">
    <property type="nucleotide sequence ID" value="NZ_JABSWW010000001.1"/>
</dbReference>
<dbReference type="PROSITE" id="PS00715">
    <property type="entry name" value="SIGMA70_1"/>
    <property type="match status" value="1"/>
</dbReference>
<reference evidence="6" key="2">
    <citation type="journal article" date="2022" name="Nat. Biotechnol.">
        <title>Carbon-negative production of acetone and isopropanol by gas fermentation at industrial pilot scale.</title>
        <authorList>
            <person name="Liew F.E."/>
            <person name="Nogle R."/>
            <person name="Abdalla T."/>
            <person name="Rasor B.J."/>
            <person name="Canter C."/>
            <person name="Jensen R.O."/>
            <person name="Wang L."/>
            <person name="Strutz J."/>
            <person name="Chirania P."/>
            <person name="De Tissera S."/>
            <person name="Mueller A.P."/>
            <person name="Ruan Z."/>
            <person name="Gao A."/>
            <person name="Tran L."/>
            <person name="Engle N.L."/>
            <person name="Bromley J.C."/>
            <person name="Daniell J."/>
            <person name="Conrado R."/>
            <person name="Tschaplinski T.J."/>
            <person name="Giannone R.J."/>
            <person name="Hettich R.L."/>
            <person name="Karim A.S."/>
            <person name="Simpson S.D."/>
            <person name="Brown S.D."/>
            <person name="Leang C."/>
            <person name="Jewett M.C."/>
            <person name="Kopke M."/>
        </authorList>
    </citation>
    <scope>NUCLEOTIDE SEQUENCE</scope>
    <source>
        <strain evidence="6">DJ080</strain>
    </source>
</reference>
<dbReference type="PRINTS" id="PR00046">
    <property type="entry name" value="SIGMA70FCT"/>
</dbReference>
<dbReference type="PANTHER" id="PTHR30603">
    <property type="entry name" value="RNA POLYMERASE SIGMA FACTOR RPO"/>
    <property type="match status" value="1"/>
</dbReference>
<organism evidence="6 7">
    <name type="scientific">Clostridium beijerinckii</name>
    <name type="common">Clostridium MP</name>
    <dbReference type="NCBI Taxonomy" id="1520"/>
    <lineage>
        <taxon>Bacteria</taxon>
        <taxon>Bacillati</taxon>
        <taxon>Bacillota</taxon>
        <taxon>Clostridia</taxon>
        <taxon>Eubacteriales</taxon>
        <taxon>Clostridiaceae</taxon>
        <taxon>Clostridium</taxon>
    </lineage>
</organism>
<reference evidence="6" key="1">
    <citation type="submission" date="2020-05" db="EMBL/GenBank/DDBJ databases">
        <authorList>
            <person name="Brown S."/>
            <person name="Huntemann M."/>
            <person name="Clum A."/>
            <person name="Spunde A."/>
            <person name="Palaniappan K."/>
            <person name="Ritter S."/>
            <person name="Mikhailova N."/>
            <person name="Chen I.-M."/>
            <person name="Stamatis D."/>
            <person name="Reddy T."/>
            <person name="O'Malley R."/>
            <person name="Daum C."/>
            <person name="Shapiro N."/>
            <person name="Ivanova N."/>
            <person name="Kyrpides N."/>
            <person name="Woyke T."/>
        </authorList>
    </citation>
    <scope>NUCLEOTIDE SEQUENCE</scope>
    <source>
        <strain evidence="6">DJ080</strain>
    </source>
</reference>
<sequence>MSNEELVLLYQQGNTKALESLIEANEGIVKKLANKFNDINKMIEFDDMVQAGTIGLINAASKYDNNLENKANFITYAFQYIKREIFSCVNGRSEKEISNNKLYNSCVSLDMPIKEDNDIQLKDTIESIDYGFENVEEKIYIGQLREELESAMLHNNTLKEREILQLCYGWDYQKQFTYKEAAEVLKLNQNSIPQIEFNALRKLRNSDWGKEKVKEYMRDKAESIMESSRYNQDKVIDKINLIDKYFSGVI</sequence>
<dbReference type="InterPro" id="IPR000943">
    <property type="entry name" value="RNA_pol_sigma70"/>
</dbReference>
<evidence type="ECO:0000259" key="5">
    <source>
        <dbReference type="PROSITE" id="PS00715"/>
    </source>
</evidence>
<dbReference type="Pfam" id="PF04545">
    <property type="entry name" value="Sigma70_r4"/>
    <property type="match status" value="1"/>
</dbReference>
<evidence type="ECO:0000256" key="3">
    <source>
        <dbReference type="ARBA" id="ARBA00023125"/>
    </source>
</evidence>
<keyword evidence="4" id="KW-0804">Transcription</keyword>
<comment type="caution">
    <text evidence="6">The sequence shown here is derived from an EMBL/GenBank/DDBJ whole genome shotgun (WGS) entry which is preliminary data.</text>
</comment>
<keyword evidence="2" id="KW-0731">Sigma factor</keyword>
<dbReference type="GO" id="GO:0006352">
    <property type="term" value="P:DNA-templated transcription initiation"/>
    <property type="evidence" value="ECO:0007669"/>
    <property type="project" value="InterPro"/>
</dbReference>
<evidence type="ECO:0000256" key="1">
    <source>
        <dbReference type="ARBA" id="ARBA00023015"/>
    </source>
</evidence>
<dbReference type="InterPro" id="IPR013325">
    <property type="entry name" value="RNA_pol_sigma_r2"/>
</dbReference>
<dbReference type="GO" id="GO:0016987">
    <property type="term" value="F:sigma factor activity"/>
    <property type="evidence" value="ECO:0007669"/>
    <property type="project" value="UniProtKB-KW"/>
</dbReference>
<evidence type="ECO:0000313" key="7">
    <source>
        <dbReference type="Proteomes" id="UP001193748"/>
    </source>
</evidence>
<dbReference type="AlphaFoldDB" id="A0AAX0B0I4"/>
<dbReference type="InterPro" id="IPR014284">
    <property type="entry name" value="RNA_pol_sigma-70_dom"/>
</dbReference>
<evidence type="ECO:0000256" key="4">
    <source>
        <dbReference type="ARBA" id="ARBA00023163"/>
    </source>
</evidence>
<feature type="domain" description="RNA polymerase sigma-70" evidence="5">
    <location>
        <begin position="47"/>
        <end position="60"/>
    </location>
</feature>
<dbReference type="PIRSF" id="PIRSF000770">
    <property type="entry name" value="RNA_pol_sigma-SigE/K"/>
    <property type="match status" value="1"/>
</dbReference>